<keyword evidence="4" id="KW-1185">Reference proteome</keyword>
<dbReference type="Pfam" id="PF22936">
    <property type="entry name" value="Pol_BBD"/>
    <property type="match status" value="1"/>
</dbReference>
<dbReference type="EMBL" id="JARYMX010000003">
    <property type="protein sequence ID" value="KAJ9557372.1"/>
    <property type="molecule type" value="Genomic_DNA"/>
</dbReference>
<feature type="domain" description="Retrovirus-related Pol polyprotein from transposon TNT 1-94-like beta-barrel" evidence="2">
    <location>
        <begin position="319"/>
        <end position="395"/>
    </location>
</feature>
<reference evidence="3" key="1">
    <citation type="submission" date="2023-03" db="EMBL/GenBank/DDBJ databases">
        <title>Chromosome-scale reference genome and RAD-based genetic map of yellow starthistle (Centaurea solstitialis) reveal putative structural variation and QTLs associated with invader traits.</title>
        <authorList>
            <person name="Reatini B."/>
            <person name="Cang F.A."/>
            <person name="Jiang Q."/>
            <person name="Mckibben M.T.W."/>
            <person name="Barker M.S."/>
            <person name="Rieseberg L.H."/>
            <person name="Dlugosch K.M."/>
        </authorList>
    </citation>
    <scope>NUCLEOTIDE SEQUENCE</scope>
    <source>
        <strain evidence="3">CAN-66</strain>
        <tissue evidence="3">Leaf</tissue>
    </source>
</reference>
<organism evidence="3 4">
    <name type="scientific">Centaurea solstitialis</name>
    <name type="common">yellow star-thistle</name>
    <dbReference type="NCBI Taxonomy" id="347529"/>
    <lineage>
        <taxon>Eukaryota</taxon>
        <taxon>Viridiplantae</taxon>
        <taxon>Streptophyta</taxon>
        <taxon>Embryophyta</taxon>
        <taxon>Tracheophyta</taxon>
        <taxon>Spermatophyta</taxon>
        <taxon>Magnoliopsida</taxon>
        <taxon>eudicotyledons</taxon>
        <taxon>Gunneridae</taxon>
        <taxon>Pentapetalae</taxon>
        <taxon>asterids</taxon>
        <taxon>campanulids</taxon>
        <taxon>Asterales</taxon>
        <taxon>Asteraceae</taxon>
        <taxon>Carduoideae</taxon>
        <taxon>Cardueae</taxon>
        <taxon>Centaureinae</taxon>
        <taxon>Centaurea</taxon>
    </lineage>
</organism>
<protein>
    <recommendedName>
        <fullName evidence="2">Retrovirus-related Pol polyprotein from transposon TNT 1-94-like beta-barrel domain-containing protein</fullName>
    </recommendedName>
</protein>
<feature type="region of interest" description="Disordered" evidence="1">
    <location>
        <begin position="212"/>
        <end position="245"/>
    </location>
</feature>
<proteinExistence type="predicted"/>
<feature type="compositionally biased region" description="Basic residues" evidence="1">
    <location>
        <begin position="216"/>
        <end position="231"/>
    </location>
</feature>
<evidence type="ECO:0000313" key="3">
    <source>
        <dbReference type="EMBL" id="KAJ9557372.1"/>
    </source>
</evidence>
<dbReference type="Proteomes" id="UP001172457">
    <property type="component" value="Chromosome 3"/>
</dbReference>
<evidence type="ECO:0000313" key="4">
    <source>
        <dbReference type="Proteomes" id="UP001172457"/>
    </source>
</evidence>
<dbReference type="PANTHER" id="PTHR47481">
    <property type="match status" value="1"/>
</dbReference>
<dbReference type="AlphaFoldDB" id="A0AA38WE71"/>
<sequence>MAGDDSKPPSPPIYRIHPATTITNIKNHIPLVLGTEERNYNNWVALFKVQCTVCKVLDHIIPPDAAPSEHDEEWLCLDAIVLQWIYSTITTDLLTTILHPDNTAHKAWQALQGIFVDNKPTRAIYLQQKFSNTKLAAFPDATAYCRELKLLSDQRTFCPLLRAARTALLMEESRKAQQQPTAAIHADVVQPTAAAPEQPADISNRFNQRGADSYRGRVRGGRHRGRGRGRGRNNFYVPGNNSTGPRYPPQQPWPYQPWGYSHPSWAAPPCPYPTMPKLRPPGQNPGILGFCPSANYAAYTPTNIEQALHTMTLNPYQNWYMDTGATNHMTHSAGILKSYVNNGTKSIPVGNGSKMQTTGVGHTTLPLPPPYPPLYLPNILVSPSLIKNLLSVPKLGTVTF</sequence>
<evidence type="ECO:0000259" key="2">
    <source>
        <dbReference type="Pfam" id="PF22936"/>
    </source>
</evidence>
<gene>
    <name evidence="3" type="ORF">OSB04_011986</name>
</gene>
<dbReference type="PANTHER" id="PTHR47481:SF38">
    <property type="entry name" value="POU DOMAIN, CLASS 4, TRANSCRIPTION FACTOR 1-LIKE"/>
    <property type="match status" value="1"/>
</dbReference>
<dbReference type="Pfam" id="PF14223">
    <property type="entry name" value="Retrotran_gag_2"/>
    <property type="match status" value="1"/>
</dbReference>
<name>A0AA38WE71_9ASTR</name>
<comment type="caution">
    <text evidence="3">The sequence shown here is derived from an EMBL/GenBank/DDBJ whole genome shotgun (WGS) entry which is preliminary data.</text>
</comment>
<dbReference type="InterPro" id="IPR054722">
    <property type="entry name" value="PolX-like_BBD"/>
</dbReference>
<evidence type="ECO:0000256" key="1">
    <source>
        <dbReference type="SAM" id="MobiDB-lite"/>
    </source>
</evidence>
<accession>A0AA38WE71</accession>